<keyword evidence="1" id="KW-1133">Transmembrane helix</keyword>
<protein>
    <submittedName>
        <fullName evidence="2">Uncharacterized protein</fullName>
    </submittedName>
</protein>
<dbReference type="EMBL" id="JAGYVZ010000025">
    <property type="protein sequence ID" value="MBS7233430.1"/>
    <property type="molecule type" value="Genomic_DNA"/>
</dbReference>
<keyword evidence="1" id="KW-0472">Membrane</keyword>
<evidence type="ECO:0000256" key="1">
    <source>
        <dbReference type="SAM" id="Phobius"/>
    </source>
</evidence>
<comment type="caution">
    <text evidence="2">The sequence shown here is derived from an EMBL/GenBank/DDBJ whole genome shotgun (WGS) entry which is preliminary data.</text>
</comment>
<proteinExistence type="predicted"/>
<sequence length="222" mass="24803">MNDNLKYITKLFSTATFSFIKINIIGQILIALISVLSLSAIIYQSSSGPGLGHVNGIAVVLVLFALRPIGFSLVVLGIFALPFLLFSLGNKYIISKTINKLISDKGEVLLYPIIDKVLSKIKTNQPDLLKKGTDSTKLKLKVLQEIKDSKENKWLKKIIIYGFKKVSLDDVDFSDEKVSFSDIIKEKIITGLKNVSQPSRNFFWIILGIQITILILIFTQII</sequence>
<feature type="transmembrane region" description="Helical" evidence="1">
    <location>
        <begin position="202"/>
        <end position="221"/>
    </location>
</feature>
<accession>A0ABS5PGR6</accession>
<feature type="transmembrane region" description="Helical" evidence="1">
    <location>
        <begin position="56"/>
        <end position="86"/>
    </location>
</feature>
<name>A0ABS5PGR6_9FLAO</name>
<dbReference type="Proteomes" id="UP000722625">
    <property type="component" value="Unassembled WGS sequence"/>
</dbReference>
<organism evidence="2 3">
    <name type="scientific">Flavobacterium psychroterrae</name>
    <dbReference type="NCBI Taxonomy" id="2133767"/>
    <lineage>
        <taxon>Bacteria</taxon>
        <taxon>Pseudomonadati</taxon>
        <taxon>Bacteroidota</taxon>
        <taxon>Flavobacteriia</taxon>
        <taxon>Flavobacteriales</taxon>
        <taxon>Flavobacteriaceae</taxon>
        <taxon>Flavobacterium</taxon>
    </lineage>
</organism>
<reference evidence="2 3" key="1">
    <citation type="journal article" date="2018" name="Int. J. Syst. Evol. Microbiol.">
        <title>Flavobacterium chryseum sp. nov. and Flavobacterium psychroterrae sp. nov., novel environmental bacteria isolated from Antarctica.</title>
        <authorList>
            <person name="Kralova S."/>
            <person name="Svec P."/>
            <person name="Busse H.J."/>
            <person name="Stankova E."/>
            <person name="Vaczi P."/>
            <person name="Sedlacek I."/>
        </authorList>
    </citation>
    <scope>NUCLEOTIDE SEQUENCE [LARGE SCALE GENOMIC DNA]</scope>
    <source>
        <strain evidence="2 3">CCM 8827</strain>
    </source>
</reference>
<keyword evidence="3" id="KW-1185">Reference proteome</keyword>
<feature type="transmembrane region" description="Helical" evidence="1">
    <location>
        <begin position="20"/>
        <end position="44"/>
    </location>
</feature>
<dbReference type="RefSeq" id="WP_213305842.1">
    <property type="nucleotide sequence ID" value="NZ_JAGYVZ010000025.1"/>
</dbReference>
<keyword evidence="1" id="KW-0812">Transmembrane</keyword>
<evidence type="ECO:0000313" key="3">
    <source>
        <dbReference type="Proteomes" id="UP000722625"/>
    </source>
</evidence>
<evidence type="ECO:0000313" key="2">
    <source>
        <dbReference type="EMBL" id="MBS7233430.1"/>
    </source>
</evidence>
<gene>
    <name evidence="2" type="ORF">KHA90_20660</name>
</gene>